<reference evidence="1" key="2">
    <citation type="journal article" date="2022" name="New Phytol.">
        <title>Evolutionary transition to the ectomycorrhizal habit in the genomes of a hyperdiverse lineage of mushroom-forming fungi.</title>
        <authorList>
            <person name="Looney B."/>
            <person name="Miyauchi S."/>
            <person name="Morin E."/>
            <person name="Drula E."/>
            <person name="Courty P.E."/>
            <person name="Kohler A."/>
            <person name="Kuo A."/>
            <person name="LaButti K."/>
            <person name="Pangilinan J."/>
            <person name="Lipzen A."/>
            <person name="Riley R."/>
            <person name="Andreopoulos W."/>
            <person name="He G."/>
            <person name="Johnson J."/>
            <person name="Nolan M."/>
            <person name="Tritt A."/>
            <person name="Barry K.W."/>
            <person name="Grigoriev I.V."/>
            <person name="Nagy L.G."/>
            <person name="Hibbett D."/>
            <person name="Henrissat B."/>
            <person name="Matheny P.B."/>
            <person name="Labbe J."/>
            <person name="Martin F.M."/>
        </authorList>
    </citation>
    <scope>NUCLEOTIDE SEQUENCE</scope>
    <source>
        <strain evidence="1">FP105234-sp</strain>
    </source>
</reference>
<keyword evidence="2" id="KW-1185">Reference proteome</keyword>
<evidence type="ECO:0000313" key="1">
    <source>
        <dbReference type="EMBL" id="KAI0044975.1"/>
    </source>
</evidence>
<name>A0ACB8RLQ0_9AGAM</name>
<dbReference type="EMBL" id="MU275965">
    <property type="protein sequence ID" value="KAI0044975.1"/>
    <property type="molecule type" value="Genomic_DNA"/>
</dbReference>
<organism evidence="1 2">
    <name type="scientific">Auriscalpium vulgare</name>
    <dbReference type="NCBI Taxonomy" id="40419"/>
    <lineage>
        <taxon>Eukaryota</taxon>
        <taxon>Fungi</taxon>
        <taxon>Dikarya</taxon>
        <taxon>Basidiomycota</taxon>
        <taxon>Agaricomycotina</taxon>
        <taxon>Agaricomycetes</taxon>
        <taxon>Russulales</taxon>
        <taxon>Auriscalpiaceae</taxon>
        <taxon>Auriscalpium</taxon>
    </lineage>
</organism>
<protein>
    <submittedName>
        <fullName evidence="1">Uncharacterized protein</fullName>
    </submittedName>
</protein>
<sequence length="172" mass="19116">MSLHRFDLARIRCRPCHLASRTTVCCLPVWVHAALRVGSCSFSFLPTRKLMAAIASKRAPTALKIASTPYKYVQCHCLVCSLPFAPSHGCHEIAPPPPIPDDLRGRTSYYGLVINDGLFAQEHYLERPDNNYTKHSNRRANVLKRAGILLADERSTGTARRRRNSTSSVAAS</sequence>
<accession>A0ACB8RLQ0</accession>
<gene>
    <name evidence="1" type="ORF">FA95DRAFT_180829</name>
</gene>
<evidence type="ECO:0000313" key="2">
    <source>
        <dbReference type="Proteomes" id="UP000814033"/>
    </source>
</evidence>
<comment type="caution">
    <text evidence="1">The sequence shown here is derived from an EMBL/GenBank/DDBJ whole genome shotgun (WGS) entry which is preliminary data.</text>
</comment>
<dbReference type="Proteomes" id="UP000814033">
    <property type="component" value="Unassembled WGS sequence"/>
</dbReference>
<reference evidence="1" key="1">
    <citation type="submission" date="2021-02" db="EMBL/GenBank/DDBJ databases">
        <authorList>
            <consortium name="DOE Joint Genome Institute"/>
            <person name="Ahrendt S."/>
            <person name="Looney B.P."/>
            <person name="Miyauchi S."/>
            <person name="Morin E."/>
            <person name="Drula E."/>
            <person name="Courty P.E."/>
            <person name="Chicoki N."/>
            <person name="Fauchery L."/>
            <person name="Kohler A."/>
            <person name="Kuo A."/>
            <person name="Labutti K."/>
            <person name="Pangilinan J."/>
            <person name="Lipzen A."/>
            <person name="Riley R."/>
            <person name="Andreopoulos W."/>
            <person name="He G."/>
            <person name="Johnson J."/>
            <person name="Barry K.W."/>
            <person name="Grigoriev I.V."/>
            <person name="Nagy L."/>
            <person name="Hibbett D."/>
            <person name="Henrissat B."/>
            <person name="Matheny P.B."/>
            <person name="Labbe J."/>
            <person name="Martin F."/>
        </authorList>
    </citation>
    <scope>NUCLEOTIDE SEQUENCE</scope>
    <source>
        <strain evidence="1">FP105234-sp</strain>
    </source>
</reference>
<proteinExistence type="predicted"/>